<proteinExistence type="predicted"/>
<evidence type="ECO:0000313" key="2">
    <source>
        <dbReference type="EMBL" id="PUZ53736.1"/>
    </source>
</evidence>
<sequence>MNTTVANLSLNNCVHTDGDTAAATPRERPLLCVRLLRVAVAVAVGHRGACACSGLDPPLPQLRWWSGRSATPPRGPRSTPPRRQEAAKFTHPAHRVVSILPQIRQFSVRKAGPSRPIPCRLADPSAAGARLAGWSRPDPTAVGTLVPSWFAFVRIGSMGMGQGCVGIRSVWVPGS</sequence>
<organism evidence="2 3">
    <name type="scientific">Panicum hallii var. hallii</name>
    <dbReference type="NCBI Taxonomy" id="1504633"/>
    <lineage>
        <taxon>Eukaryota</taxon>
        <taxon>Viridiplantae</taxon>
        <taxon>Streptophyta</taxon>
        <taxon>Embryophyta</taxon>
        <taxon>Tracheophyta</taxon>
        <taxon>Spermatophyta</taxon>
        <taxon>Magnoliopsida</taxon>
        <taxon>Liliopsida</taxon>
        <taxon>Poales</taxon>
        <taxon>Poaceae</taxon>
        <taxon>PACMAD clade</taxon>
        <taxon>Panicoideae</taxon>
        <taxon>Panicodae</taxon>
        <taxon>Paniceae</taxon>
        <taxon>Panicinae</taxon>
        <taxon>Panicum</taxon>
        <taxon>Panicum sect. Panicum</taxon>
    </lineage>
</organism>
<keyword evidence="3" id="KW-1185">Reference proteome</keyword>
<reference evidence="2 3" key="1">
    <citation type="submission" date="2018-04" db="EMBL/GenBank/DDBJ databases">
        <title>WGS assembly of Panicum hallii var. hallii HAL2.</title>
        <authorList>
            <person name="Lovell J."/>
            <person name="Jenkins J."/>
            <person name="Lowry D."/>
            <person name="Mamidi S."/>
            <person name="Sreedasyam A."/>
            <person name="Weng X."/>
            <person name="Barry K."/>
            <person name="Bonette J."/>
            <person name="Campitelli B."/>
            <person name="Daum C."/>
            <person name="Gordon S."/>
            <person name="Gould B."/>
            <person name="Lipzen A."/>
            <person name="MacQueen A."/>
            <person name="Palacio-Mejia J."/>
            <person name="Plott C."/>
            <person name="Shakirov E."/>
            <person name="Shu S."/>
            <person name="Yoshinaga Y."/>
            <person name="Zane M."/>
            <person name="Rokhsar D."/>
            <person name="Grimwood J."/>
            <person name="Schmutz J."/>
            <person name="Juenger T."/>
        </authorList>
    </citation>
    <scope>NUCLEOTIDE SEQUENCE [LARGE SCALE GENOMIC DNA]</scope>
    <source>
        <strain evidence="3">cv. HAL2</strain>
    </source>
</reference>
<dbReference type="Proteomes" id="UP000244336">
    <property type="component" value="Chromosome 5"/>
</dbReference>
<name>A0A2T7DDQ8_9POAL</name>
<feature type="region of interest" description="Disordered" evidence="1">
    <location>
        <begin position="65"/>
        <end position="88"/>
    </location>
</feature>
<gene>
    <name evidence="2" type="ORF">GQ55_5G074200</name>
</gene>
<accession>A0A2T7DDQ8</accession>
<dbReference type="AlphaFoldDB" id="A0A2T7DDQ8"/>
<dbReference type="EMBL" id="CM009753">
    <property type="protein sequence ID" value="PUZ53736.1"/>
    <property type="molecule type" value="Genomic_DNA"/>
</dbReference>
<protein>
    <submittedName>
        <fullName evidence="2">Uncharacterized protein</fullName>
    </submittedName>
</protein>
<evidence type="ECO:0000313" key="3">
    <source>
        <dbReference type="Proteomes" id="UP000244336"/>
    </source>
</evidence>
<dbReference type="Gramene" id="PUZ53736">
    <property type="protein sequence ID" value="PUZ53736"/>
    <property type="gene ID" value="GQ55_5G074200"/>
</dbReference>
<evidence type="ECO:0000256" key="1">
    <source>
        <dbReference type="SAM" id="MobiDB-lite"/>
    </source>
</evidence>